<reference evidence="2 3" key="1">
    <citation type="submission" date="2016-11" db="EMBL/GenBank/DDBJ databases">
        <authorList>
            <person name="Jaros S."/>
            <person name="Januszkiewicz K."/>
            <person name="Wedrychowicz H."/>
        </authorList>
    </citation>
    <scope>NUCLEOTIDE SEQUENCE [LARGE SCALE GENOMIC DNA]</scope>
    <source>
        <strain evidence="2 3">DSM 24787</strain>
    </source>
</reference>
<dbReference type="Gene3D" id="3.90.320.10">
    <property type="match status" value="1"/>
</dbReference>
<dbReference type="InterPro" id="IPR011335">
    <property type="entry name" value="Restrct_endonuc-II-like"/>
</dbReference>
<accession>A0A1N6JJI9</accession>
<keyword evidence="3" id="KW-1185">Reference proteome</keyword>
<evidence type="ECO:0000313" key="3">
    <source>
        <dbReference type="Proteomes" id="UP000185003"/>
    </source>
</evidence>
<dbReference type="RefSeq" id="WP_074241467.1">
    <property type="nucleotide sequence ID" value="NZ_FSRA01000002.1"/>
</dbReference>
<gene>
    <name evidence="2" type="ORF">SAMN04488055_4093</name>
</gene>
<proteinExistence type="predicted"/>
<dbReference type="InterPro" id="IPR038726">
    <property type="entry name" value="PDDEXK_AddAB-type"/>
</dbReference>
<evidence type="ECO:0000259" key="1">
    <source>
        <dbReference type="Pfam" id="PF12705"/>
    </source>
</evidence>
<dbReference type="Proteomes" id="UP000185003">
    <property type="component" value="Unassembled WGS sequence"/>
</dbReference>
<dbReference type="EMBL" id="FSRA01000002">
    <property type="protein sequence ID" value="SIO44554.1"/>
    <property type="molecule type" value="Genomic_DNA"/>
</dbReference>
<sequence length="597" mass="69026">MKHTFPEDGPILVFTGATIHTVYSFCEEVMRNEPALFDTKGLVLISPLEKVRLLKSIIDDFSNDNPLKRYRGDVYAALYPLARLFSRIKSGQEEAATAEFNTYQQMMLAAGKYDTDEVISALEQNPEFLLKYKERLQYATGTANRLTELLGARMEPAKQEDLPGSHQTLNILRYIAAEQEIPTSGEDLLFEIMHDAHFQVPPAEAAKICRQAADQRTTIRAYLQQPRIPSLFSTGPHENALHLSNLLEKWMKLPLPELLEVIPQREPLEALKEEVRRNPDLSLPALMESVDLAEKLPIAKQTIAPEIEKMDPLFIDPLLKDFTMSATILNNYLRCPLAFFYQQLIKVPMGRQENLAFGSAAHHALEKLFQKMQTTDVFPPLEVFLRDFDTYMLDNRAAFTTEAFERRMEYGHRILSSYYTRYIHEWNPIVSVERTFRNISVNGVPVKGKIDKLEFDGKRVNIVDYKTGDYERTKLDWKKFAPPEEKLPMGGDYWRQGVFYKILLDNYKQKDWLVVSTEFDFIEPGRNGEYFKEKINITPADITTVTRQITESWERIQQRDFYTGCGKPYCEWCNFVKNNHLQVALHTLAASEEEDIM</sequence>
<dbReference type="OrthoDB" id="9810135at2"/>
<dbReference type="STRING" id="536979.SAMN04488055_4093"/>
<organism evidence="2 3">
    <name type="scientific">Chitinophaga niabensis</name>
    <dbReference type="NCBI Taxonomy" id="536979"/>
    <lineage>
        <taxon>Bacteria</taxon>
        <taxon>Pseudomonadati</taxon>
        <taxon>Bacteroidota</taxon>
        <taxon>Chitinophagia</taxon>
        <taxon>Chitinophagales</taxon>
        <taxon>Chitinophagaceae</taxon>
        <taxon>Chitinophaga</taxon>
    </lineage>
</organism>
<name>A0A1N6JJI9_9BACT</name>
<dbReference type="InterPro" id="IPR011604">
    <property type="entry name" value="PDDEXK-like_dom_sf"/>
</dbReference>
<dbReference type="Pfam" id="PF12705">
    <property type="entry name" value="PDDEXK_1"/>
    <property type="match status" value="1"/>
</dbReference>
<evidence type="ECO:0000313" key="2">
    <source>
        <dbReference type="EMBL" id="SIO44554.1"/>
    </source>
</evidence>
<dbReference type="SUPFAM" id="SSF52980">
    <property type="entry name" value="Restriction endonuclease-like"/>
    <property type="match status" value="1"/>
</dbReference>
<dbReference type="AlphaFoldDB" id="A0A1N6JJI9"/>
<feature type="domain" description="PD-(D/E)XK endonuclease-like" evidence="1">
    <location>
        <begin position="323"/>
        <end position="575"/>
    </location>
</feature>
<protein>
    <submittedName>
        <fullName evidence="2">PD-(D/E)XK nuclease superfamily protein</fullName>
    </submittedName>
</protein>